<sequence length="181" mass="20236">MDTEARSPVTSVEKLFETQIVITRMTTSTTDQNKSTFKQTSGKTTMMNNTKTIPRISTTTTVMTSTTKPTTNKPISCMVCAGPHFICEQLYKPVICTDPNQLCRTDLINGQDGTRTVTRRCATKSECNRDWWQGSSDDDKCTNFDPSFILTLQFQCTYCCTTDNCNVGVIPTRSTLYMPAT</sequence>
<dbReference type="AlphaFoldDB" id="A0A6J8DGY3"/>
<organism evidence="1 2">
    <name type="scientific">Mytilus coruscus</name>
    <name type="common">Sea mussel</name>
    <dbReference type="NCBI Taxonomy" id="42192"/>
    <lineage>
        <taxon>Eukaryota</taxon>
        <taxon>Metazoa</taxon>
        <taxon>Spiralia</taxon>
        <taxon>Lophotrochozoa</taxon>
        <taxon>Mollusca</taxon>
        <taxon>Bivalvia</taxon>
        <taxon>Autobranchia</taxon>
        <taxon>Pteriomorphia</taxon>
        <taxon>Mytilida</taxon>
        <taxon>Mytiloidea</taxon>
        <taxon>Mytilidae</taxon>
        <taxon>Mytilinae</taxon>
        <taxon>Mytilus</taxon>
    </lineage>
</organism>
<gene>
    <name evidence="1" type="ORF">MCOR_40203</name>
</gene>
<evidence type="ECO:0000313" key="1">
    <source>
        <dbReference type="EMBL" id="CAC5406652.1"/>
    </source>
</evidence>
<proteinExistence type="predicted"/>
<dbReference type="Proteomes" id="UP000507470">
    <property type="component" value="Unassembled WGS sequence"/>
</dbReference>
<dbReference type="SUPFAM" id="SSF57302">
    <property type="entry name" value="Snake toxin-like"/>
    <property type="match status" value="1"/>
</dbReference>
<dbReference type="OrthoDB" id="6134424at2759"/>
<dbReference type="InterPro" id="IPR045860">
    <property type="entry name" value="Snake_toxin-like_sf"/>
</dbReference>
<dbReference type="EMBL" id="CACVKT020007264">
    <property type="protein sequence ID" value="CAC5406652.1"/>
    <property type="molecule type" value="Genomic_DNA"/>
</dbReference>
<name>A0A6J8DGY3_MYTCO</name>
<keyword evidence="2" id="KW-1185">Reference proteome</keyword>
<protein>
    <submittedName>
        <fullName evidence="1">Uncharacterized protein</fullName>
    </submittedName>
</protein>
<accession>A0A6J8DGY3</accession>
<evidence type="ECO:0000313" key="2">
    <source>
        <dbReference type="Proteomes" id="UP000507470"/>
    </source>
</evidence>
<reference evidence="1 2" key="1">
    <citation type="submission" date="2020-06" db="EMBL/GenBank/DDBJ databases">
        <authorList>
            <person name="Li R."/>
            <person name="Bekaert M."/>
        </authorList>
    </citation>
    <scope>NUCLEOTIDE SEQUENCE [LARGE SCALE GENOMIC DNA]</scope>
    <source>
        <strain evidence="2">wild</strain>
    </source>
</reference>